<comment type="catalytic activity">
    <reaction evidence="3">
        <text>[protein]-peptidylproline (omega=180) = [protein]-peptidylproline (omega=0)</text>
        <dbReference type="Rhea" id="RHEA:16237"/>
        <dbReference type="Rhea" id="RHEA-COMP:10747"/>
        <dbReference type="Rhea" id="RHEA-COMP:10748"/>
        <dbReference type="ChEBI" id="CHEBI:83833"/>
        <dbReference type="ChEBI" id="CHEBI:83834"/>
        <dbReference type="EC" id="5.2.1.8"/>
    </reaction>
</comment>
<evidence type="ECO:0000259" key="4">
    <source>
        <dbReference type="PROSITE" id="PS50072"/>
    </source>
</evidence>
<dbReference type="PANTHER" id="PTHR45625:SF4">
    <property type="entry name" value="PEPTIDYLPROLYL ISOMERASE DOMAIN AND WD REPEAT-CONTAINING PROTEIN 1"/>
    <property type="match status" value="1"/>
</dbReference>
<comment type="similarity">
    <text evidence="3">Belongs to the cyclophilin-type PPIase family.</text>
</comment>
<keyword evidence="6" id="KW-1185">Reference proteome</keyword>
<dbReference type="CDD" id="cd00317">
    <property type="entry name" value="cyclophilin"/>
    <property type="match status" value="1"/>
</dbReference>
<evidence type="ECO:0000256" key="3">
    <source>
        <dbReference type="RuleBase" id="RU363019"/>
    </source>
</evidence>
<dbReference type="PANTHER" id="PTHR45625">
    <property type="entry name" value="PEPTIDYL-PROLYL CIS-TRANS ISOMERASE-RELATED"/>
    <property type="match status" value="1"/>
</dbReference>
<keyword evidence="1 3" id="KW-0697">Rotamase</keyword>
<dbReference type="InterPro" id="IPR029000">
    <property type="entry name" value="Cyclophilin-like_dom_sf"/>
</dbReference>
<gene>
    <name evidence="5" type="ORF">GCM10007925_16460</name>
</gene>
<feature type="domain" description="PPIase cyclophilin-type" evidence="4">
    <location>
        <begin position="67"/>
        <end position="220"/>
    </location>
</feature>
<dbReference type="Gene3D" id="2.40.100.10">
    <property type="entry name" value="Cyclophilin-like"/>
    <property type="match status" value="1"/>
</dbReference>
<feature type="signal peptide" evidence="3">
    <location>
        <begin position="1"/>
        <end position="36"/>
    </location>
</feature>
<dbReference type="EC" id="5.2.1.8" evidence="3"/>
<dbReference type="InterPro" id="IPR002130">
    <property type="entry name" value="Cyclophilin-type_PPIase_dom"/>
</dbReference>
<feature type="chain" id="PRO_5044980433" description="Peptidyl-prolyl cis-trans isomerase" evidence="3">
    <location>
        <begin position="37"/>
        <end position="220"/>
    </location>
</feature>
<name>A0ABQ5Z5E0_9SPHN</name>
<reference evidence="6" key="1">
    <citation type="journal article" date="2019" name="Int. J. Syst. Evol. Microbiol.">
        <title>The Global Catalogue of Microorganisms (GCM) 10K type strain sequencing project: providing services to taxonomists for standard genome sequencing and annotation.</title>
        <authorList>
            <consortium name="The Broad Institute Genomics Platform"/>
            <consortium name="The Broad Institute Genome Sequencing Center for Infectious Disease"/>
            <person name="Wu L."/>
            <person name="Ma J."/>
        </authorList>
    </citation>
    <scope>NUCLEOTIDE SEQUENCE [LARGE SCALE GENOMIC DNA]</scope>
    <source>
        <strain evidence="6">NBRC 102146</strain>
    </source>
</reference>
<evidence type="ECO:0000313" key="6">
    <source>
        <dbReference type="Proteomes" id="UP001156703"/>
    </source>
</evidence>
<evidence type="ECO:0000313" key="5">
    <source>
        <dbReference type="EMBL" id="GLR47933.1"/>
    </source>
</evidence>
<organism evidence="5 6">
    <name type="scientific">Sphingomonas astaxanthinifaciens DSM 22298</name>
    <dbReference type="NCBI Taxonomy" id="1123267"/>
    <lineage>
        <taxon>Bacteria</taxon>
        <taxon>Pseudomonadati</taxon>
        <taxon>Pseudomonadota</taxon>
        <taxon>Alphaproteobacteria</taxon>
        <taxon>Sphingomonadales</taxon>
        <taxon>Sphingomonadaceae</taxon>
        <taxon>Sphingomonas</taxon>
    </lineage>
</organism>
<keyword evidence="3" id="KW-0732">Signal</keyword>
<protein>
    <recommendedName>
        <fullName evidence="3">Peptidyl-prolyl cis-trans isomerase</fullName>
        <shortName evidence="3">PPIase</shortName>
        <ecNumber evidence="3">5.2.1.8</ecNumber>
    </recommendedName>
</protein>
<dbReference type="PROSITE" id="PS50072">
    <property type="entry name" value="CSA_PPIASE_2"/>
    <property type="match status" value="1"/>
</dbReference>
<keyword evidence="2 3" id="KW-0413">Isomerase</keyword>
<dbReference type="GO" id="GO:0016853">
    <property type="term" value="F:isomerase activity"/>
    <property type="evidence" value="ECO:0007669"/>
    <property type="project" value="UniProtKB-KW"/>
</dbReference>
<evidence type="ECO:0000256" key="1">
    <source>
        <dbReference type="ARBA" id="ARBA00023110"/>
    </source>
</evidence>
<dbReference type="Proteomes" id="UP001156703">
    <property type="component" value="Unassembled WGS sequence"/>
</dbReference>
<proteinExistence type="inferred from homology"/>
<dbReference type="InterPro" id="IPR044666">
    <property type="entry name" value="Cyclophilin_A-like"/>
</dbReference>
<dbReference type="PRINTS" id="PR00153">
    <property type="entry name" value="CSAPPISMRASE"/>
</dbReference>
<comment type="function">
    <text evidence="3">PPIases accelerate the folding of proteins. It catalyzes the cis-trans isomerization of proline imidic peptide bonds in oligopeptides.</text>
</comment>
<accession>A0ABQ5Z5E0</accession>
<evidence type="ECO:0000256" key="2">
    <source>
        <dbReference type="ARBA" id="ARBA00023235"/>
    </source>
</evidence>
<dbReference type="EMBL" id="BSOO01000015">
    <property type="protein sequence ID" value="GLR47933.1"/>
    <property type="molecule type" value="Genomic_DNA"/>
</dbReference>
<dbReference type="SUPFAM" id="SSF50891">
    <property type="entry name" value="Cyclophilin-like"/>
    <property type="match status" value="1"/>
</dbReference>
<comment type="caution">
    <text evidence="5">The sequence shown here is derived from an EMBL/GenBank/DDBJ whole genome shotgun (WGS) entry which is preliminary data.</text>
</comment>
<sequence length="220" mass="23346">MGLHIRVTKDRLESPMSIRFALAISSLFLAAAPASAMPVPPKPGEKPVADMVVHQGQVNVVLDTAKGRIVVALDAGRAPVTTRNFLRYIDAKRFDGISFYRAMPYGDDNGLIQGGITKDVKLLFPPIAHEPSSKTGIAHEAGTILMANAGPGTARADFFITLGPIPFGDDFAPFGHVVEGMDVVKAIFAEPTDPNKGAGAMKGQMFATPVAIRTVRRVGP</sequence>
<dbReference type="Pfam" id="PF00160">
    <property type="entry name" value="Pro_isomerase"/>
    <property type="match status" value="1"/>
</dbReference>